<dbReference type="PANTHER" id="PTHR43329">
    <property type="entry name" value="EPOXIDE HYDROLASE"/>
    <property type="match status" value="1"/>
</dbReference>
<dbReference type="EMBL" id="JAXLQG010000029">
    <property type="protein sequence ID" value="KAK5528029.1"/>
    <property type="molecule type" value="Genomic_DNA"/>
</dbReference>
<dbReference type="InterPro" id="IPR000073">
    <property type="entry name" value="AB_hydrolase_1"/>
</dbReference>
<sequence>MERLTKKTITVSRSHTYTYYTHQADIEGQPTVLLIHGWPDSAEIWSGFITDHLIPNGYGAVALDCLGYGGTSKPLDEKEYDFRAMSADVVEILDTEKLATVACLAHDWGVGLASRLYNFHPDRLSALILAAVPYFAPMPALFNLDALIQHQLQLQHHPQTPYTDNGKPSFITSEYFRFFTADDAPQILLAHLESLWTVLHGYPQTWLDLWSVRDAMRDFLLADKRQPVMPYAATDEARKQKFFHRMRRDGFDAPLRWYRALTFGFQDEANAAAAAPENAMVVKCPMLFVCGGEDVGSREEDFDDQVKAGLILDATKVVVDNVGHWSMLAQPEEFGSKIVDWLREKY</sequence>
<dbReference type="AlphaFoldDB" id="A0AAV9PTU9"/>
<dbReference type="Proteomes" id="UP001345827">
    <property type="component" value="Unassembled WGS sequence"/>
</dbReference>
<dbReference type="Pfam" id="PF00561">
    <property type="entry name" value="Abhydrolase_1"/>
    <property type="match status" value="1"/>
</dbReference>
<evidence type="ECO:0000256" key="2">
    <source>
        <dbReference type="ARBA" id="ARBA00038334"/>
    </source>
</evidence>
<evidence type="ECO:0000256" key="1">
    <source>
        <dbReference type="ARBA" id="ARBA00022801"/>
    </source>
</evidence>
<evidence type="ECO:0000313" key="4">
    <source>
        <dbReference type="EMBL" id="KAK5528029.1"/>
    </source>
</evidence>
<name>A0AAV9PTU9_9PEZI</name>
<dbReference type="GO" id="GO:0016787">
    <property type="term" value="F:hydrolase activity"/>
    <property type="evidence" value="ECO:0007669"/>
    <property type="project" value="UniProtKB-KW"/>
</dbReference>
<comment type="caution">
    <text evidence="4">The sequence shown here is derived from an EMBL/GenBank/DDBJ whole genome shotgun (WGS) entry which is preliminary data.</text>
</comment>
<keyword evidence="1" id="KW-0378">Hydrolase</keyword>
<comment type="similarity">
    <text evidence="2">Belongs to the AB hydrolase superfamily. Epoxide hydrolase family.</text>
</comment>
<organism evidence="4 5">
    <name type="scientific">Vermiconidia calcicola</name>
    <dbReference type="NCBI Taxonomy" id="1690605"/>
    <lineage>
        <taxon>Eukaryota</taxon>
        <taxon>Fungi</taxon>
        <taxon>Dikarya</taxon>
        <taxon>Ascomycota</taxon>
        <taxon>Pezizomycotina</taxon>
        <taxon>Dothideomycetes</taxon>
        <taxon>Dothideomycetidae</taxon>
        <taxon>Mycosphaerellales</taxon>
        <taxon>Extremaceae</taxon>
        <taxon>Vermiconidia</taxon>
    </lineage>
</organism>
<evidence type="ECO:0000313" key="5">
    <source>
        <dbReference type="Proteomes" id="UP001345827"/>
    </source>
</evidence>
<feature type="domain" description="AB hydrolase-1" evidence="3">
    <location>
        <begin position="30"/>
        <end position="328"/>
    </location>
</feature>
<dbReference type="InterPro" id="IPR029058">
    <property type="entry name" value="AB_hydrolase_fold"/>
</dbReference>
<dbReference type="Gene3D" id="3.40.50.1820">
    <property type="entry name" value="alpha/beta hydrolase"/>
    <property type="match status" value="1"/>
</dbReference>
<dbReference type="PRINTS" id="PR00412">
    <property type="entry name" value="EPOXHYDRLASE"/>
</dbReference>
<evidence type="ECO:0000259" key="3">
    <source>
        <dbReference type="Pfam" id="PF00561"/>
    </source>
</evidence>
<gene>
    <name evidence="4" type="ORF">LTR25_010695</name>
</gene>
<keyword evidence="5" id="KW-1185">Reference proteome</keyword>
<reference evidence="4 5" key="1">
    <citation type="submission" date="2023-06" db="EMBL/GenBank/DDBJ databases">
        <title>Black Yeasts Isolated from many extreme environments.</title>
        <authorList>
            <person name="Coleine C."/>
            <person name="Stajich J.E."/>
            <person name="Selbmann L."/>
        </authorList>
    </citation>
    <scope>NUCLEOTIDE SEQUENCE [LARGE SCALE GENOMIC DNA]</scope>
    <source>
        <strain evidence="4 5">CCFEE 5887</strain>
    </source>
</reference>
<accession>A0AAV9PTU9</accession>
<dbReference type="SUPFAM" id="SSF53474">
    <property type="entry name" value="alpha/beta-Hydrolases"/>
    <property type="match status" value="1"/>
</dbReference>
<proteinExistence type="inferred from homology"/>
<dbReference type="InterPro" id="IPR000639">
    <property type="entry name" value="Epox_hydrolase-like"/>
</dbReference>
<protein>
    <recommendedName>
        <fullName evidence="3">AB hydrolase-1 domain-containing protein</fullName>
    </recommendedName>
</protein>